<dbReference type="SUPFAM" id="SSF101744">
    <property type="entry name" value="Rof/RNase P subunit-like"/>
    <property type="match status" value="1"/>
</dbReference>
<organism evidence="1 2">
    <name type="scientific">Lishizhenia tianjinensis</name>
    <dbReference type="NCBI Taxonomy" id="477690"/>
    <lineage>
        <taxon>Bacteria</taxon>
        <taxon>Pseudomonadati</taxon>
        <taxon>Bacteroidota</taxon>
        <taxon>Flavobacteriia</taxon>
        <taxon>Flavobacteriales</taxon>
        <taxon>Crocinitomicaceae</taxon>
        <taxon>Lishizhenia</taxon>
    </lineage>
</organism>
<protein>
    <recommendedName>
        <fullName evidence="3">Rho-binding antiterminator</fullName>
    </recommendedName>
</protein>
<dbReference type="InterPro" id="IPR023534">
    <property type="entry name" value="Rof/RNase_P-like"/>
</dbReference>
<dbReference type="AlphaFoldDB" id="A0A1I6YGL2"/>
<evidence type="ECO:0000313" key="2">
    <source>
        <dbReference type="Proteomes" id="UP000236454"/>
    </source>
</evidence>
<proteinExistence type="predicted"/>
<evidence type="ECO:0000313" key="1">
    <source>
        <dbReference type="EMBL" id="SFT49364.1"/>
    </source>
</evidence>
<keyword evidence="2" id="KW-1185">Reference proteome</keyword>
<dbReference type="RefSeq" id="WP_090246739.1">
    <property type="nucleotide sequence ID" value="NZ_FPAS01000001.1"/>
</dbReference>
<gene>
    <name evidence="1" type="ORF">SAMN05216474_0872</name>
</gene>
<name>A0A1I6YGL2_9FLAO</name>
<evidence type="ECO:0008006" key="3">
    <source>
        <dbReference type="Google" id="ProtNLM"/>
    </source>
</evidence>
<dbReference type="EMBL" id="FPAS01000001">
    <property type="protein sequence ID" value="SFT49364.1"/>
    <property type="molecule type" value="Genomic_DNA"/>
</dbReference>
<accession>A0A1I6YGL2</accession>
<reference evidence="1 2" key="1">
    <citation type="submission" date="2016-10" db="EMBL/GenBank/DDBJ databases">
        <authorList>
            <person name="de Groot N.N."/>
        </authorList>
    </citation>
    <scope>NUCLEOTIDE SEQUENCE [LARGE SCALE GENOMIC DNA]</scope>
    <source>
        <strain evidence="1 2">CGMCC 1.7005</strain>
    </source>
</reference>
<sequence length="73" mass="8529">MKNVSCEMYDVYERLAMHKTPLRMYLKAAAGERVIEGVLVNFRVLEGVEHGYLENGEHFPLIDILRYEELKAE</sequence>
<dbReference type="Proteomes" id="UP000236454">
    <property type="component" value="Unassembled WGS sequence"/>
</dbReference>
<dbReference type="STRING" id="477690.SAMN05216474_0872"/>